<evidence type="ECO:0000313" key="9">
    <source>
        <dbReference type="Proteomes" id="UP000182725"/>
    </source>
</evidence>
<dbReference type="InterPro" id="IPR028082">
    <property type="entry name" value="Peripla_BP_I"/>
</dbReference>
<dbReference type="GO" id="GO:0005886">
    <property type="term" value="C:plasma membrane"/>
    <property type="evidence" value="ECO:0007669"/>
    <property type="project" value="UniProtKB-SubCell"/>
</dbReference>
<dbReference type="PANTHER" id="PTHR34296:SF2">
    <property type="entry name" value="ABC TRANSPORTER GUANOSINE-BINDING PROTEIN NUPN"/>
    <property type="match status" value="1"/>
</dbReference>
<keyword evidence="5" id="KW-0472">Membrane</keyword>
<keyword evidence="3" id="KW-1003">Cell membrane</keyword>
<evidence type="ECO:0000256" key="2">
    <source>
        <dbReference type="ARBA" id="ARBA00008610"/>
    </source>
</evidence>
<sequence>MKNLLLNKVKRGAVVGTVTVSAVAMLLTGCGEAPPSGGSGDGTKNAAAADYLGCIVSDSGGFDDQSFNQSSYEGLTKAVADLGIKKKEAQSASTADFAPNLSQMASAGCNLTITVGFLLAEATATAAKDNPDLHYAIVDDNSIKADNVKPIVYDTSQAAFMAGYAAAATSKTGKVGTFGGINIPTVTIFMDGFAAGVDYFNEKQGKDVKLLGWDAATQQGSFANTFEIVQEGTKITNNLISEGADVVMPVAGPLGKGAGDAVLAANKGGKDVKLVWVDSDGFLTAPAYKSVLLTSVIKTMGEAVESIVSDDLDGKFDPAPYIGTLENGGVALAPFHDLDASVSADTKTQLEDIKKGIIDGSIKVESKSSPK</sequence>
<comment type="subcellular location">
    <subcellularLocation>
        <location evidence="1">Cell membrane</location>
        <topology evidence="1">Lipid-anchor</topology>
    </subcellularLocation>
</comment>
<dbReference type="Proteomes" id="UP000182725">
    <property type="component" value="Unassembled WGS sequence"/>
</dbReference>
<feature type="domain" description="ABC transporter substrate-binding protein PnrA-like" evidence="7">
    <location>
        <begin position="56"/>
        <end position="364"/>
    </location>
</feature>
<dbReference type="RefSeq" id="WP_074711601.1">
    <property type="nucleotide sequence ID" value="NZ_FNTV01000001.1"/>
</dbReference>
<dbReference type="CDD" id="cd06354">
    <property type="entry name" value="PBP1_PrnA-like"/>
    <property type="match status" value="1"/>
</dbReference>
<proteinExistence type="inferred from homology"/>
<evidence type="ECO:0000256" key="6">
    <source>
        <dbReference type="ARBA" id="ARBA00023288"/>
    </source>
</evidence>
<reference evidence="8 9" key="1">
    <citation type="submission" date="2016-10" db="EMBL/GenBank/DDBJ databases">
        <authorList>
            <person name="de Groot N.N."/>
        </authorList>
    </citation>
    <scope>NUCLEOTIDE SEQUENCE [LARGE SCALE GENOMIC DNA]</scope>
    <source>
        <strain evidence="8 9">DSM 22274</strain>
    </source>
</reference>
<keyword evidence="4" id="KW-0732">Signal</keyword>
<dbReference type="Gene3D" id="3.40.50.2300">
    <property type="match status" value="2"/>
</dbReference>
<keyword evidence="6" id="KW-0449">Lipoprotein</keyword>
<organism evidence="8 9">
    <name type="scientific">Arthrobacter alpinus</name>
    <dbReference type="NCBI Taxonomy" id="656366"/>
    <lineage>
        <taxon>Bacteria</taxon>
        <taxon>Bacillati</taxon>
        <taxon>Actinomycetota</taxon>
        <taxon>Actinomycetes</taxon>
        <taxon>Micrococcales</taxon>
        <taxon>Micrococcaceae</taxon>
        <taxon>Arthrobacter</taxon>
    </lineage>
</organism>
<dbReference type="SUPFAM" id="SSF53822">
    <property type="entry name" value="Periplasmic binding protein-like I"/>
    <property type="match status" value="1"/>
</dbReference>
<evidence type="ECO:0000256" key="3">
    <source>
        <dbReference type="ARBA" id="ARBA00022475"/>
    </source>
</evidence>
<dbReference type="InterPro" id="IPR050957">
    <property type="entry name" value="BMP_lipoprotein"/>
</dbReference>
<comment type="similarity">
    <text evidence="2">Belongs to the BMP lipoprotein family.</text>
</comment>
<dbReference type="InterPro" id="IPR003760">
    <property type="entry name" value="PnrA-like"/>
</dbReference>
<evidence type="ECO:0000256" key="4">
    <source>
        <dbReference type="ARBA" id="ARBA00022729"/>
    </source>
</evidence>
<name>A0A1H5KSX6_9MICC</name>
<evidence type="ECO:0000256" key="5">
    <source>
        <dbReference type="ARBA" id="ARBA00023136"/>
    </source>
</evidence>
<evidence type="ECO:0000313" key="8">
    <source>
        <dbReference type="EMBL" id="SEE67734.1"/>
    </source>
</evidence>
<evidence type="ECO:0000256" key="1">
    <source>
        <dbReference type="ARBA" id="ARBA00004193"/>
    </source>
</evidence>
<protein>
    <submittedName>
        <fullName evidence="8">Nucleoside-binding protein</fullName>
    </submittedName>
</protein>
<dbReference type="PANTHER" id="PTHR34296">
    <property type="entry name" value="TRANSCRIPTIONAL ACTIVATOR PROTEIN MED"/>
    <property type="match status" value="1"/>
</dbReference>
<dbReference type="PROSITE" id="PS51257">
    <property type="entry name" value="PROKAR_LIPOPROTEIN"/>
    <property type="match status" value="1"/>
</dbReference>
<dbReference type="EMBL" id="FNTV01000001">
    <property type="protein sequence ID" value="SEE67734.1"/>
    <property type="molecule type" value="Genomic_DNA"/>
</dbReference>
<dbReference type="Pfam" id="PF02608">
    <property type="entry name" value="Bmp"/>
    <property type="match status" value="1"/>
</dbReference>
<gene>
    <name evidence="8" type="ORF">SAMN04489740_2149</name>
</gene>
<accession>A0A1H5KSX6</accession>
<dbReference type="AlphaFoldDB" id="A0A1H5KSX6"/>
<evidence type="ECO:0000259" key="7">
    <source>
        <dbReference type="Pfam" id="PF02608"/>
    </source>
</evidence>